<gene>
    <name evidence="4" type="ORF">C7Y47_00395</name>
</gene>
<accession>A0A544V0B4</accession>
<sequence length="309" mass="35501">MCSVQRKVRVLIVEQTELSRLYVEYKSLLFSLAYKMTGSVADAEDVIQDVFIKLNGYEVKHNRNIKAFLCKMVTNQCLDLLKSSRNKRELYVGTWLPEPIVFIKKDPLQEMLVKSDVSYALLVLFEQLNPIERAIFILREVLEYDYETIAEIVQKKEDNCRKILSRLKKMLPELEKQMAVEQVKTDREHVITSFIRAIQQGNITQVMEVLQGDVVYYADGGGKVTAAVRPIYGATRVKQLLIALATKFLTREEYSIMQVEVNGSTGIVIMNGEKVIVVMSFEFEGNKIKSIFSILNPDKLSFIHTQTRK</sequence>
<dbReference type="Proteomes" id="UP000317944">
    <property type="component" value="Unassembled WGS sequence"/>
</dbReference>
<dbReference type="GO" id="GO:0003677">
    <property type="term" value="F:DNA binding"/>
    <property type="evidence" value="ECO:0007669"/>
    <property type="project" value="InterPro"/>
</dbReference>
<dbReference type="Gene3D" id="1.10.10.10">
    <property type="entry name" value="Winged helix-like DNA-binding domain superfamily/Winged helix DNA-binding domain"/>
    <property type="match status" value="1"/>
</dbReference>
<dbReference type="InterPro" id="IPR013324">
    <property type="entry name" value="RNA_pol_sigma_r3/r4-like"/>
</dbReference>
<dbReference type="Gene3D" id="3.10.450.50">
    <property type="match status" value="1"/>
</dbReference>
<evidence type="ECO:0000256" key="1">
    <source>
        <dbReference type="ARBA" id="ARBA00011344"/>
    </source>
</evidence>
<dbReference type="InterPro" id="IPR014284">
    <property type="entry name" value="RNA_pol_sigma-70_dom"/>
</dbReference>
<dbReference type="NCBIfam" id="NF007214">
    <property type="entry name" value="PRK09636.1"/>
    <property type="match status" value="1"/>
</dbReference>
<dbReference type="InterPro" id="IPR013249">
    <property type="entry name" value="RNA_pol_sigma70_r4_t2"/>
</dbReference>
<dbReference type="PANTHER" id="PTHR30173:SF36">
    <property type="entry name" value="ECF RNA POLYMERASE SIGMA FACTOR SIGJ"/>
    <property type="match status" value="1"/>
</dbReference>
<comment type="caution">
    <text evidence="4">The sequence shown here is derived from an EMBL/GenBank/DDBJ whole genome shotgun (WGS) entry which is preliminary data.</text>
</comment>
<dbReference type="PANTHER" id="PTHR30173">
    <property type="entry name" value="SIGMA 19 FACTOR"/>
    <property type="match status" value="1"/>
</dbReference>
<dbReference type="NCBIfam" id="TIGR02957">
    <property type="entry name" value="SigX4"/>
    <property type="match status" value="1"/>
</dbReference>
<organism evidence="4 5">
    <name type="scientific">Lysinibacillus sphaericus</name>
    <name type="common">Bacillus sphaericus</name>
    <dbReference type="NCBI Taxonomy" id="1421"/>
    <lineage>
        <taxon>Bacteria</taxon>
        <taxon>Bacillati</taxon>
        <taxon>Bacillota</taxon>
        <taxon>Bacilli</taxon>
        <taxon>Bacillales</taxon>
        <taxon>Bacillaceae</taxon>
        <taxon>Lysinibacillus</taxon>
    </lineage>
</organism>
<dbReference type="InterPro" id="IPR032710">
    <property type="entry name" value="NTF2-like_dom_sf"/>
</dbReference>
<dbReference type="GO" id="GO:0016987">
    <property type="term" value="F:sigma factor activity"/>
    <property type="evidence" value="ECO:0007669"/>
    <property type="project" value="InterPro"/>
</dbReference>
<comment type="subunit">
    <text evidence="1">Interacts transiently with the RNA polymerase catalytic core formed by RpoA, RpoB, RpoC and RpoZ (2 alpha, 1 beta, 1 beta' and 1 omega subunit) to form the RNA polymerase holoenzyme that can initiate transcription.</text>
</comment>
<feature type="domain" description="RNA polymerase sigma-70 region 2" evidence="2">
    <location>
        <begin position="21"/>
        <end position="85"/>
    </location>
</feature>
<feature type="domain" description="RNA polymerase sigma factor 70 region 4 type 2" evidence="3">
    <location>
        <begin position="120"/>
        <end position="171"/>
    </location>
</feature>
<dbReference type="EMBL" id="SADV01000001">
    <property type="protein sequence ID" value="TQR39534.1"/>
    <property type="molecule type" value="Genomic_DNA"/>
</dbReference>
<name>A0A544V0B4_LYSSH</name>
<dbReference type="AlphaFoldDB" id="A0A544V0B4"/>
<protein>
    <submittedName>
        <fullName evidence="4">RNA polymerase sigma-70 factor</fullName>
    </submittedName>
</protein>
<dbReference type="InterPro" id="IPR014303">
    <property type="entry name" value="RNA_pol_sigma-70_ECF"/>
</dbReference>
<dbReference type="GO" id="GO:0006352">
    <property type="term" value="P:DNA-templated transcription initiation"/>
    <property type="evidence" value="ECO:0007669"/>
    <property type="project" value="InterPro"/>
</dbReference>
<dbReference type="OrthoDB" id="3211555at2"/>
<dbReference type="SUPFAM" id="SSF54427">
    <property type="entry name" value="NTF2-like"/>
    <property type="match status" value="1"/>
</dbReference>
<dbReference type="NCBIfam" id="TIGR02937">
    <property type="entry name" value="sigma70-ECF"/>
    <property type="match status" value="1"/>
</dbReference>
<evidence type="ECO:0000313" key="4">
    <source>
        <dbReference type="EMBL" id="TQR39534.1"/>
    </source>
</evidence>
<dbReference type="Pfam" id="PF08281">
    <property type="entry name" value="Sigma70_r4_2"/>
    <property type="match status" value="1"/>
</dbReference>
<dbReference type="InterPro" id="IPR007627">
    <property type="entry name" value="RNA_pol_sigma70_r2"/>
</dbReference>
<dbReference type="InterPro" id="IPR013325">
    <property type="entry name" value="RNA_pol_sigma_r2"/>
</dbReference>
<dbReference type="InterPro" id="IPR052704">
    <property type="entry name" value="ECF_Sigma-70_Domain"/>
</dbReference>
<reference evidence="4 5" key="1">
    <citation type="submission" date="2018-03" db="EMBL/GenBank/DDBJ databases">
        <title>Aerobic endospore-forming bacteria genome sequencing and assembly.</title>
        <authorList>
            <person name="Cavalcante D.A."/>
            <person name="Driks A."/>
            <person name="Putonti C."/>
            <person name="De-Souza M.T."/>
        </authorList>
    </citation>
    <scope>NUCLEOTIDE SEQUENCE [LARGE SCALE GENOMIC DNA]</scope>
    <source>
        <strain evidence="4 5">SDF0037</strain>
    </source>
</reference>
<dbReference type="SUPFAM" id="SSF88946">
    <property type="entry name" value="Sigma2 domain of RNA polymerase sigma factors"/>
    <property type="match status" value="1"/>
</dbReference>
<dbReference type="SUPFAM" id="SSF88659">
    <property type="entry name" value="Sigma3 and sigma4 domains of RNA polymerase sigma factors"/>
    <property type="match status" value="1"/>
</dbReference>
<dbReference type="InterPro" id="IPR036388">
    <property type="entry name" value="WH-like_DNA-bd_sf"/>
</dbReference>
<evidence type="ECO:0000259" key="3">
    <source>
        <dbReference type="Pfam" id="PF08281"/>
    </source>
</evidence>
<dbReference type="Gene3D" id="1.10.1740.10">
    <property type="match status" value="1"/>
</dbReference>
<proteinExistence type="predicted"/>
<dbReference type="Pfam" id="PF04542">
    <property type="entry name" value="Sigma70_r2"/>
    <property type="match status" value="1"/>
</dbReference>
<evidence type="ECO:0000259" key="2">
    <source>
        <dbReference type="Pfam" id="PF04542"/>
    </source>
</evidence>
<evidence type="ECO:0000313" key="5">
    <source>
        <dbReference type="Proteomes" id="UP000317944"/>
    </source>
</evidence>